<evidence type="ECO:0000313" key="2">
    <source>
        <dbReference type="Proteomes" id="UP000265520"/>
    </source>
</evidence>
<dbReference type="EMBL" id="LXQA010158778">
    <property type="protein sequence ID" value="MCI27345.1"/>
    <property type="molecule type" value="Genomic_DNA"/>
</dbReference>
<name>A0A392QVR6_9FABA</name>
<comment type="caution">
    <text evidence="1">The sequence shown here is derived from an EMBL/GenBank/DDBJ whole genome shotgun (WGS) entry which is preliminary data.</text>
</comment>
<organism evidence="1 2">
    <name type="scientific">Trifolium medium</name>
    <dbReference type="NCBI Taxonomy" id="97028"/>
    <lineage>
        <taxon>Eukaryota</taxon>
        <taxon>Viridiplantae</taxon>
        <taxon>Streptophyta</taxon>
        <taxon>Embryophyta</taxon>
        <taxon>Tracheophyta</taxon>
        <taxon>Spermatophyta</taxon>
        <taxon>Magnoliopsida</taxon>
        <taxon>eudicotyledons</taxon>
        <taxon>Gunneridae</taxon>
        <taxon>Pentapetalae</taxon>
        <taxon>rosids</taxon>
        <taxon>fabids</taxon>
        <taxon>Fabales</taxon>
        <taxon>Fabaceae</taxon>
        <taxon>Papilionoideae</taxon>
        <taxon>50 kb inversion clade</taxon>
        <taxon>NPAAA clade</taxon>
        <taxon>Hologalegina</taxon>
        <taxon>IRL clade</taxon>
        <taxon>Trifolieae</taxon>
        <taxon>Trifolium</taxon>
    </lineage>
</organism>
<dbReference type="Proteomes" id="UP000265520">
    <property type="component" value="Unassembled WGS sequence"/>
</dbReference>
<evidence type="ECO:0000313" key="1">
    <source>
        <dbReference type="EMBL" id="MCI27345.1"/>
    </source>
</evidence>
<reference evidence="1 2" key="1">
    <citation type="journal article" date="2018" name="Front. Plant Sci.">
        <title>Red Clover (Trifolium pratense) and Zigzag Clover (T. medium) - A Picture of Genomic Similarities and Differences.</title>
        <authorList>
            <person name="Dluhosova J."/>
            <person name="Istvanek J."/>
            <person name="Nedelnik J."/>
            <person name="Repkova J."/>
        </authorList>
    </citation>
    <scope>NUCLEOTIDE SEQUENCE [LARGE SCALE GENOMIC DNA]</scope>
    <source>
        <strain evidence="2">cv. 10/8</strain>
        <tissue evidence="1">Leaf</tissue>
    </source>
</reference>
<proteinExistence type="predicted"/>
<keyword evidence="2" id="KW-1185">Reference proteome</keyword>
<protein>
    <submittedName>
        <fullName evidence="1">Uncharacterized protein</fullName>
    </submittedName>
</protein>
<sequence>MSSSSVSEKGDTAVEIEGNNIFKDDIYMWQQTFYKSKSNEENVI</sequence>
<dbReference type="AlphaFoldDB" id="A0A392QVR6"/>
<accession>A0A392QVR6</accession>
<feature type="non-terminal residue" evidence="1">
    <location>
        <position position="44"/>
    </location>
</feature>